<keyword evidence="1" id="KW-0175">Coiled coil</keyword>
<gene>
    <name evidence="3" type="ORF">GLW01_00515</name>
</gene>
<dbReference type="InterPro" id="IPR013216">
    <property type="entry name" value="Methyltransf_11"/>
</dbReference>
<comment type="caution">
    <text evidence="3">The sequence shown here is derived from an EMBL/GenBank/DDBJ whole genome shotgun (WGS) entry which is preliminary data.</text>
</comment>
<reference evidence="3 4" key="1">
    <citation type="submission" date="2019-11" db="EMBL/GenBank/DDBJ databases">
        <title>Genome sequences of 17 halophilic strains isolated from different environments.</title>
        <authorList>
            <person name="Furrow R.E."/>
        </authorList>
    </citation>
    <scope>NUCLEOTIDE SEQUENCE [LARGE SCALE GENOMIC DNA]</scope>
    <source>
        <strain evidence="3 4">22507_15_FS</strain>
    </source>
</reference>
<dbReference type="Gene3D" id="3.40.50.150">
    <property type="entry name" value="Vaccinia Virus protein VP39"/>
    <property type="match status" value="1"/>
</dbReference>
<dbReference type="GO" id="GO:0008757">
    <property type="term" value="F:S-adenosylmethionine-dependent methyltransferase activity"/>
    <property type="evidence" value="ECO:0007669"/>
    <property type="project" value="InterPro"/>
</dbReference>
<evidence type="ECO:0000259" key="2">
    <source>
        <dbReference type="Pfam" id="PF08241"/>
    </source>
</evidence>
<dbReference type="Pfam" id="PF08241">
    <property type="entry name" value="Methyltransf_11"/>
    <property type="match status" value="1"/>
</dbReference>
<dbReference type="RefSeq" id="WP_160897741.1">
    <property type="nucleotide sequence ID" value="NZ_WMEX01000001.1"/>
</dbReference>
<feature type="coiled-coil region" evidence="1">
    <location>
        <begin position="262"/>
        <end position="303"/>
    </location>
</feature>
<dbReference type="CDD" id="cd02440">
    <property type="entry name" value="AdoMet_MTases"/>
    <property type="match status" value="1"/>
</dbReference>
<sequence length="413" mass="47259">MTDDFYRAFEEKYRGSREDIQEKLSAYQPFLLPFLKIWECPSAVDFGCGRGEWLEYLSNLGFSASGVDLDEGMLAACQELQLRAEKGDMIEYIRGLPDESEVVLSAFHVVEHISFDDLRSFIDEAIRVLKPGGVLIMETPNPENIKVATYSFHFDPTHNKPIPPELLSFVAEYYGFHSTKTLRLHEPKDLSMGDDVSVQQWLEGVSPDYAIVAQKGGESSVLEHFRAAFGHEYGVSLNDLTSRLDNRLNALEDRTDKNIDISYRAEERARNAERKVNDAEKRAAEAEERVDAEQRKMEALKNSTSWRITAPLRFLSESRGQLRSLKESEKPALILRHALLYVNRRPRLKRIIEKILTLSPRLRTRLIRIAAAHRGSPVASEDIPPELAHLNPQARQIYQDLKAYSVEKDKERE</sequence>
<dbReference type="EMBL" id="WMEX01000001">
    <property type="protein sequence ID" value="MYL25267.1"/>
    <property type="molecule type" value="Genomic_DNA"/>
</dbReference>
<dbReference type="InterPro" id="IPR029063">
    <property type="entry name" value="SAM-dependent_MTases_sf"/>
</dbReference>
<proteinExistence type="predicted"/>
<evidence type="ECO:0000313" key="4">
    <source>
        <dbReference type="Proteomes" id="UP000460751"/>
    </source>
</evidence>
<dbReference type="GO" id="GO:0032259">
    <property type="term" value="P:methylation"/>
    <property type="evidence" value="ECO:0007669"/>
    <property type="project" value="UniProtKB-KW"/>
</dbReference>
<organism evidence="3 4">
    <name type="scientific">Vreelandella halophila</name>
    <dbReference type="NCBI Taxonomy" id="86177"/>
    <lineage>
        <taxon>Bacteria</taxon>
        <taxon>Pseudomonadati</taxon>
        <taxon>Pseudomonadota</taxon>
        <taxon>Gammaproteobacteria</taxon>
        <taxon>Oceanospirillales</taxon>
        <taxon>Halomonadaceae</taxon>
        <taxon>Vreelandella</taxon>
    </lineage>
</organism>
<protein>
    <submittedName>
        <fullName evidence="3">Methyltransferase domain-containing protein</fullName>
    </submittedName>
</protein>
<dbReference type="Proteomes" id="UP000460751">
    <property type="component" value="Unassembled WGS sequence"/>
</dbReference>
<name>A0A9X4Y7S1_9GAMM</name>
<keyword evidence="4" id="KW-1185">Reference proteome</keyword>
<accession>A0A9X4Y7S1</accession>
<dbReference type="PANTHER" id="PTHR43861">
    <property type="entry name" value="TRANS-ACONITATE 2-METHYLTRANSFERASE-RELATED"/>
    <property type="match status" value="1"/>
</dbReference>
<evidence type="ECO:0000256" key="1">
    <source>
        <dbReference type="SAM" id="Coils"/>
    </source>
</evidence>
<keyword evidence="3" id="KW-0489">Methyltransferase</keyword>
<evidence type="ECO:0000313" key="3">
    <source>
        <dbReference type="EMBL" id="MYL25267.1"/>
    </source>
</evidence>
<dbReference type="SUPFAM" id="SSF53335">
    <property type="entry name" value="S-adenosyl-L-methionine-dependent methyltransferases"/>
    <property type="match status" value="1"/>
</dbReference>
<dbReference type="OrthoDB" id="9801609at2"/>
<dbReference type="AlphaFoldDB" id="A0A9X4Y7S1"/>
<feature type="domain" description="Methyltransferase type 11" evidence="2">
    <location>
        <begin position="44"/>
        <end position="137"/>
    </location>
</feature>
<keyword evidence="3" id="KW-0808">Transferase</keyword>